<name>A0A554XG45_9BURK</name>
<comment type="caution">
    <text evidence="1">The sequence shown here is derived from an EMBL/GenBank/DDBJ whole genome shotgun (WGS) entry which is preliminary data.</text>
</comment>
<protein>
    <submittedName>
        <fullName evidence="1">Uncharacterized protein</fullName>
    </submittedName>
</protein>
<sequence length="202" mass="21671">MLEPIRDQAAGLCAWHWRAPLRVLAVVASERTDAALELLWWLRRGYADWGLDSRVIEGAPERWGEDAELADVWLWHAPAAAVAAWWPAAGGHPLVALRAEPAALVDGYRSLKHLRRAGFAPIAVALSAPASHVEGPDPALAAACAALARTCQRHLQWAPAIWTLGYDDAVGATPTEAVLARLLDAAWTLDLTGDEEAAAPSC</sequence>
<accession>A0A554XG45</accession>
<evidence type="ECO:0000313" key="2">
    <source>
        <dbReference type="Proteomes" id="UP000318294"/>
    </source>
</evidence>
<dbReference type="OrthoDB" id="9153081at2"/>
<gene>
    <name evidence="1" type="ORF">Tchar_01154</name>
</gene>
<organism evidence="1 2">
    <name type="scientific">Tepidimonas charontis</name>
    <dbReference type="NCBI Taxonomy" id="2267262"/>
    <lineage>
        <taxon>Bacteria</taxon>
        <taxon>Pseudomonadati</taxon>
        <taxon>Pseudomonadota</taxon>
        <taxon>Betaproteobacteria</taxon>
        <taxon>Burkholderiales</taxon>
        <taxon>Tepidimonas</taxon>
    </lineage>
</organism>
<reference evidence="1 2" key="1">
    <citation type="submission" date="2019-07" db="EMBL/GenBank/DDBJ databases">
        <title>Tepidimonas charontis SPSP-6 draft genome.</title>
        <authorList>
            <person name="Da Costa M.S."/>
            <person name="Froufe H.J.C."/>
            <person name="Egas C."/>
            <person name="Albuquerque L."/>
        </authorList>
    </citation>
    <scope>NUCLEOTIDE SEQUENCE [LARGE SCALE GENOMIC DNA]</scope>
    <source>
        <strain evidence="1 2">SPSP-6</strain>
    </source>
</reference>
<evidence type="ECO:0000313" key="1">
    <source>
        <dbReference type="EMBL" id="TSE34801.1"/>
    </source>
</evidence>
<dbReference type="EMBL" id="VJON01000014">
    <property type="protein sequence ID" value="TSE34801.1"/>
    <property type="molecule type" value="Genomic_DNA"/>
</dbReference>
<proteinExistence type="predicted"/>
<dbReference type="Proteomes" id="UP000318294">
    <property type="component" value="Unassembled WGS sequence"/>
</dbReference>
<dbReference type="AlphaFoldDB" id="A0A554XG45"/>
<keyword evidence="2" id="KW-1185">Reference proteome</keyword>
<dbReference type="RefSeq" id="WP_144328120.1">
    <property type="nucleotide sequence ID" value="NZ_VJON01000014.1"/>
</dbReference>